<evidence type="ECO:0000313" key="12">
    <source>
        <dbReference type="Proteomes" id="UP000494040"/>
    </source>
</evidence>
<evidence type="ECO:0000259" key="9">
    <source>
        <dbReference type="Pfam" id="PF05161"/>
    </source>
</evidence>
<evidence type="ECO:0000256" key="5">
    <source>
        <dbReference type="ARBA" id="ARBA00022679"/>
    </source>
</evidence>
<dbReference type="Gene3D" id="3.40.50.10180">
    <property type="entry name" value="Glycerate kinase, MOFRL-like N-terminal domain"/>
    <property type="match status" value="1"/>
</dbReference>
<dbReference type="OMA" id="GKAAWRM"/>
<evidence type="ECO:0000256" key="3">
    <source>
        <dbReference type="ARBA" id="ARBA00012101"/>
    </source>
</evidence>
<dbReference type="EC" id="2.7.1.31" evidence="3"/>
<organism evidence="11 12">
    <name type="scientific">Cimex lectularius</name>
    <name type="common">Bed bug</name>
    <name type="synonym">Acanthia lectularia</name>
    <dbReference type="NCBI Taxonomy" id="79782"/>
    <lineage>
        <taxon>Eukaryota</taxon>
        <taxon>Metazoa</taxon>
        <taxon>Ecdysozoa</taxon>
        <taxon>Arthropoda</taxon>
        <taxon>Hexapoda</taxon>
        <taxon>Insecta</taxon>
        <taxon>Pterygota</taxon>
        <taxon>Neoptera</taxon>
        <taxon>Paraneoptera</taxon>
        <taxon>Hemiptera</taxon>
        <taxon>Heteroptera</taxon>
        <taxon>Panheteroptera</taxon>
        <taxon>Cimicomorpha</taxon>
        <taxon>Cimicidae</taxon>
        <taxon>Cimex</taxon>
    </lineage>
</organism>
<dbReference type="Pfam" id="PF05161">
    <property type="entry name" value="MOFRL"/>
    <property type="match status" value="1"/>
</dbReference>
<comment type="catalytic activity">
    <reaction evidence="1">
        <text>(R)-glycerate + ATP = (2R)-3-phosphoglycerate + ADP + H(+)</text>
        <dbReference type="Rhea" id="RHEA:23516"/>
        <dbReference type="ChEBI" id="CHEBI:15378"/>
        <dbReference type="ChEBI" id="CHEBI:16659"/>
        <dbReference type="ChEBI" id="CHEBI:30616"/>
        <dbReference type="ChEBI" id="CHEBI:58272"/>
        <dbReference type="ChEBI" id="CHEBI:456216"/>
        <dbReference type="EC" id="2.7.1.31"/>
    </reaction>
</comment>
<dbReference type="SUPFAM" id="SSF82544">
    <property type="entry name" value="GckA/TtuD-like"/>
    <property type="match status" value="1"/>
</dbReference>
<dbReference type="PANTHER" id="PTHR12227:SF0">
    <property type="entry name" value="GLYCERATE KINASE"/>
    <property type="match status" value="1"/>
</dbReference>
<keyword evidence="6" id="KW-0547">Nucleotide-binding</keyword>
<feature type="domain" description="MOFRL-associated" evidence="10">
    <location>
        <begin position="17"/>
        <end position="253"/>
    </location>
</feature>
<gene>
    <name evidence="11" type="primary">106670282</name>
</gene>
<evidence type="ECO:0000259" key="10">
    <source>
        <dbReference type="Pfam" id="PF13660"/>
    </source>
</evidence>
<dbReference type="InterPro" id="IPR039760">
    <property type="entry name" value="MOFRL_protein"/>
</dbReference>
<dbReference type="FunFam" id="3.40.50.10180:FF:000001">
    <property type="entry name" value="Glycerate kinase"/>
    <property type="match status" value="1"/>
</dbReference>
<dbReference type="Proteomes" id="UP000494040">
    <property type="component" value="Unassembled WGS sequence"/>
</dbReference>
<evidence type="ECO:0000256" key="7">
    <source>
        <dbReference type="ARBA" id="ARBA00022777"/>
    </source>
</evidence>
<dbReference type="InterPro" id="IPR007835">
    <property type="entry name" value="MOFRL"/>
</dbReference>
<accession>A0A8I6S540</accession>
<keyword evidence="8" id="KW-0067">ATP-binding</keyword>
<evidence type="ECO:0000256" key="6">
    <source>
        <dbReference type="ARBA" id="ARBA00022741"/>
    </source>
</evidence>
<comment type="similarity">
    <text evidence="2">Belongs to the glycerate kinase type-2 family.</text>
</comment>
<dbReference type="GO" id="GO:0005737">
    <property type="term" value="C:cytoplasm"/>
    <property type="evidence" value="ECO:0007669"/>
    <property type="project" value="TreeGrafter"/>
</dbReference>
<dbReference type="KEGG" id="clec:106670282"/>
<dbReference type="OrthoDB" id="44918at2759"/>
<dbReference type="Pfam" id="PF13660">
    <property type="entry name" value="DUF4147"/>
    <property type="match status" value="1"/>
</dbReference>
<protein>
    <recommendedName>
        <fullName evidence="4">Glycerate kinase</fullName>
        <ecNumber evidence="3">2.7.1.31</ecNumber>
    </recommendedName>
</protein>
<dbReference type="GO" id="GO:0008887">
    <property type="term" value="F:glycerate kinase activity"/>
    <property type="evidence" value="ECO:0007669"/>
    <property type="project" value="UniProtKB-EC"/>
</dbReference>
<keyword evidence="5" id="KW-0808">Transferase</keyword>
<dbReference type="InterPro" id="IPR037035">
    <property type="entry name" value="GK-like_C_sf"/>
</dbReference>
<dbReference type="AlphaFoldDB" id="A0A8I6S540"/>
<feature type="domain" description="MOFRL" evidence="9">
    <location>
        <begin position="366"/>
        <end position="482"/>
    </location>
</feature>
<evidence type="ECO:0000256" key="2">
    <source>
        <dbReference type="ARBA" id="ARBA00005393"/>
    </source>
</evidence>
<evidence type="ECO:0000256" key="1">
    <source>
        <dbReference type="ARBA" id="ARBA00000694"/>
    </source>
</evidence>
<dbReference type="InterPro" id="IPR025286">
    <property type="entry name" value="MOFRL_assoc_dom"/>
</dbReference>
<evidence type="ECO:0000256" key="4">
    <source>
        <dbReference type="ARBA" id="ARBA00020720"/>
    </source>
</evidence>
<dbReference type="GO" id="GO:0005524">
    <property type="term" value="F:ATP binding"/>
    <property type="evidence" value="ECO:0007669"/>
    <property type="project" value="UniProtKB-KW"/>
</dbReference>
<keyword evidence="7" id="KW-0418">Kinase</keyword>
<keyword evidence="12" id="KW-1185">Reference proteome</keyword>
<sequence length="492" mass="53427">MEAVKVLSQLKEVKNYLRTVFNHCISSVNPKTLVSNELLVQNGELIVRGINYKLMRNCYLVGFGKGVVDMAAAACVALEGHLQKGMLSIPEGTSHSLRGNIDVFEGAKNNIPDEKAEKAAKNIVKLVTSLSENDNLIIMITGGGSALLPYPIPPVTLKEKLELTNLLQKRGAPIVELNAVRRKLSLVKGGKLAKLAYPAQVISLILSDIVGDPLDSIASGPTVKDISSKYTSIEILKKYELFDKIPNSVIEVLTKEDPEDKEDYFINTRNYIIGNNSLALTAAKEMTVKDGYVTQVLTNSLQGKVETVSLLLAKFSSLICQALTKIVNKDTFLCEMEKLDTGLFISSDTVSELAEKLYSEPTNKLLLLFGGETSVEIKGNGKGGRNQELALRFSTAVDELAKTNHVLQLFNIVILCGGTDGLDGPTDAAGALGYIGQTQCAEDQGLHFTNHIANNDSYTFFSKLNNGEDQIKIGHTGTNVMDITMISIQSKI</sequence>
<dbReference type="InterPro" id="IPR038614">
    <property type="entry name" value="GK_N_sf"/>
</dbReference>
<reference evidence="11" key="1">
    <citation type="submission" date="2022-01" db="UniProtKB">
        <authorList>
            <consortium name="EnsemblMetazoa"/>
        </authorList>
    </citation>
    <scope>IDENTIFICATION</scope>
</reference>
<evidence type="ECO:0000256" key="8">
    <source>
        <dbReference type="ARBA" id="ARBA00022840"/>
    </source>
</evidence>
<dbReference type="Gene3D" id="3.40.1480.10">
    <property type="entry name" value="MOFRL domain"/>
    <property type="match status" value="1"/>
</dbReference>
<name>A0A8I6S540_CIMLE</name>
<evidence type="ECO:0000313" key="11">
    <source>
        <dbReference type="EnsemblMetazoa" id="XP_014255954.1"/>
    </source>
</evidence>
<dbReference type="PANTHER" id="PTHR12227">
    <property type="entry name" value="GLYCERATE KINASE"/>
    <property type="match status" value="1"/>
</dbReference>
<proteinExistence type="inferred from homology"/>
<dbReference type="EnsemblMetazoa" id="XM_014400468.2">
    <property type="protein sequence ID" value="XP_014255954.1"/>
    <property type="gene ID" value="LOC106670282"/>
</dbReference>